<feature type="transmembrane region" description="Helical" evidence="7">
    <location>
        <begin position="189"/>
        <end position="214"/>
    </location>
</feature>
<dbReference type="InterPro" id="IPR050366">
    <property type="entry name" value="BP-dependent_transpt_permease"/>
</dbReference>
<evidence type="ECO:0000256" key="7">
    <source>
        <dbReference type="RuleBase" id="RU363032"/>
    </source>
</evidence>
<dbReference type="HOGENOM" id="CLU_028518_5_3_9"/>
<reference evidence="9" key="1">
    <citation type="submission" date="2012-11" db="EMBL/GenBank/DDBJ databases">
        <title>Dependencies among metagenomic species, viruses, plasmids and units of genetic variation.</title>
        <authorList>
            <person name="Nielsen H.B."/>
            <person name="Almeida M."/>
            <person name="Juncker A.S."/>
            <person name="Rasmussen S."/>
            <person name="Li J."/>
            <person name="Sunagawa S."/>
            <person name="Plichta D."/>
            <person name="Gautier L."/>
            <person name="Le Chatelier E."/>
            <person name="Peletier E."/>
            <person name="Bonde I."/>
            <person name="Nielsen T."/>
            <person name="Manichanh C."/>
            <person name="Arumugam M."/>
            <person name="Batto J."/>
            <person name="Santos M.B.Q.D."/>
            <person name="Blom N."/>
            <person name="Borruel N."/>
            <person name="Burgdorf K.S."/>
            <person name="Boumezbeur F."/>
            <person name="Casellas F."/>
            <person name="Dore J."/>
            <person name="Guarner F."/>
            <person name="Hansen T."/>
            <person name="Hildebrand F."/>
            <person name="Kaas R.S."/>
            <person name="Kennedy S."/>
            <person name="Kristiansen K."/>
            <person name="Kultima J.R."/>
            <person name="Leonard P."/>
            <person name="Levenez F."/>
            <person name="Lund O."/>
            <person name="Moumen B."/>
            <person name="Le Paslier D."/>
            <person name="Pons N."/>
            <person name="Pedersen O."/>
            <person name="Prifti E."/>
            <person name="Qin J."/>
            <person name="Raes J."/>
            <person name="Tap J."/>
            <person name="Tims S."/>
            <person name="Ussery D.W."/>
            <person name="Yamada T."/>
            <person name="MetaHit consortium"/>
            <person name="Renault P."/>
            <person name="Sicheritz-Ponten T."/>
            <person name="Bork P."/>
            <person name="Wang J."/>
            <person name="Brunak S."/>
            <person name="Ehrlich S.D."/>
        </authorList>
    </citation>
    <scope>NUCLEOTIDE SEQUENCE [LARGE SCALE GENOMIC DNA]</scope>
</reference>
<comment type="subcellular location">
    <subcellularLocation>
        <location evidence="1 7">Cell membrane</location>
        <topology evidence="1 7">Multi-pass membrane protein</topology>
    </subcellularLocation>
</comment>
<evidence type="ECO:0000256" key="6">
    <source>
        <dbReference type="ARBA" id="ARBA00023136"/>
    </source>
</evidence>
<dbReference type="PANTHER" id="PTHR43386">
    <property type="entry name" value="OLIGOPEPTIDE TRANSPORT SYSTEM PERMEASE PROTEIN APPC"/>
    <property type="match status" value="1"/>
</dbReference>
<proteinExistence type="inferred from homology"/>
<dbReference type="GeneID" id="49405914"/>
<dbReference type="PROSITE" id="PS50928">
    <property type="entry name" value="ABC_TM1"/>
    <property type="match status" value="1"/>
</dbReference>
<evidence type="ECO:0000256" key="1">
    <source>
        <dbReference type="ARBA" id="ARBA00004651"/>
    </source>
</evidence>
<dbReference type="EMBL" id="CBDS010000005">
    <property type="protein sequence ID" value="CDB44967.1"/>
    <property type="molecule type" value="Genomic_DNA"/>
</dbReference>
<dbReference type="RefSeq" id="WP_021719086.1">
    <property type="nucleotide sequence ID" value="NZ_AP019004.1"/>
</dbReference>
<evidence type="ECO:0000313" key="9">
    <source>
        <dbReference type="EMBL" id="CDB44967.1"/>
    </source>
</evidence>
<keyword evidence="2 7" id="KW-0813">Transport</keyword>
<dbReference type="STRING" id="1262914.BN533_02187"/>
<keyword evidence="5 7" id="KW-1133">Transmembrane helix</keyword>
<accession>A0A3G9GPZ9</accession>
<dbReference type="InterPro" id="IPR035906">
    <property type="entry name" value="MetI-like_sf"/>
</dbReference>
<dbReference type="CDD" id="cd06261">
    <property type="entry name" value="TM_PBP2"/>
    <property type="match status" value="1"/>
</dbReference>
<evidence type="ECO:0000256" key="4">
    <source>
        <dbReference type="ARBA" id="ARBA00022692"/>
    </source>
</evidence>
<dbReference type="GO" id="GO:0055085">
    <property type="term" value="P:transmembrane transport"/>
    <property type="evidence" value="ECO:0007669"/>
    <property type="project" value="InterPro"/>
</dbReference>
<sequence>MKKSNLQFYCAASVLLLIIGASILAPLLVTHNPFEPDMANRLQPPSWQHFFGTDALGRDMFSRILYGGRASILLSLASAILSLGVGLVIGLFCGFYGGKLDMLCTVASNIFQGIPGSCFMIAIAGIFGPSIKSLVLALVITSWAGFSRIVRAEVMQLKEEPFIEGLRCLGCSDSRLLLHHIIPNIVNKLLILFTIRVGRGILSIAGLSFLGLGVQPPTPDWSVMVSDAVLYYRSSPHLILIPGACIFFLIYAINNLGEFMRDKLDVRFNEVRKW</sequence>
<evidence type="ECO:0000256" key="3">
    <source>
        <dbReference type="ARBA" id="ARBA00022475"/>
    </source>
</evidence>
<organism evidence="9">
    <name type="scientific">Phascolarctobacterium faecium</name>
    <dbReference type="NCBI Taxonomy" id="33025"/>
    <lineage>
        <taxon>Bacteria</taxon>
        <taxon>Bacillati</taxon>
        <taxon>Bacillota</taxon>
        <taxon>Negativicutes</taxon>
        <taxon>Acidaminococcales</taxon>
        <taxon>Acidaminococcaceae</taxon>
        <taxon>Phascolarctobacterium</taxon>
    </lineage>
</organism>
<feature type="transmembrane region" description="Helical" evidence="7">
    <location>
        <begin position="7"/>
        <end position="29"/>
    </location>
</feature>
<keyword evidence="3" id="KW-1003">Cell membrane</keyword>
<feature type="transmembrane region" description="Helical" evidence="7">
    <location>
        <begin position="234"/>
        <end position="253"/>
    </location>
</feature>
<dbReference type="AlphaFoldDB" id="R6J3W2"/>
<keyword evidence="4 7" id="KW-0812">Transmembrane</keyword>
<evidence type="ECO:0000256" key="2">
    <source>
        <dbReference type="ARBA" id="ARBA00022448"/>
    </source>
</evidence>
<comment type="caution">
    <text evidence="9">The sequence shown here is derived from an EMBL/GenBank/DDBJ whole genome shotgun (WGS) entry which is preliminary data.</text>
</comment>
<keyword evidence="6 7" id="KW-0472">Membrane</keyword>
<feature type="transmembrane region" description="Helical" evidence="7">
    <location>
        <begin position="109"/>
        <end position="127"/>
    </location>
</feature>
<accession>R6J3W2</accession>
<dbReference type="Pfam" id="PF00528">
    <property type="entry name" value="BPD_transp_1"/>
    <property type="match status" value="1"/>
</dbReference>
<dbReference type="Gene3D" id="1.10.3720.10">
    <property type="entry name" value="MetI-like"/>
    <property type="match status" value="1"/>
</dbReference>
<evidence type="ECO:0000256" key="5">
    <source>
        <dbReference type="ARBA" id="ARBA00022989"/>
    </source>
</evidence>
<dbReference type="eggNOG" id="COG1173">
    <property type="taxonomic scope" value="Bacteria"/>
</dbReference>
<feature type="transmembrane region" description="Helical" evidence="7">
    <location>
        <begin position="72"/>
        <end position="97"/>
    </location>
</feature>
<name>R6J3W2_9FIRM</name>
<dbReference type="InterPro" id="IPR000515">
    <property type="entry name" value="MetI-like"/>
</dbReference>
<protein>
    <submittedName>
        <fullName evidence="9">ABC transporter permease protein</fullName>
    </submittedName>
</protein>
<comment type="similarity">
    <text evidence="7">Belongs to the binding-protein-dependent transport system permease family.</text>
</comment>
<evidence type="ECO:0000259" key="8">
    <source>
        <dbReference type="PROSITE" id="PS50928"/>
    </source>
</evidence>
<gene>
    <name evidence="9" type="ORF">BN533_02187</name>
</gene>
<feature type="transmembrane region" description="Helical" evidence="7">
    <location>
        <begin position="133"/>
        <end position="150"/>
    </location>
</feature>
<dbReference type="GO" id="GO:0005886">
    <property type="term" value="C:plasma membrane"/>
    <property type="evidence" value="ECO:0007669"/>
    <property type="project" value="UniProtKB-SubCell"/>
</dbReference>
<dbReference type="PANTHER" id="PTHR43386:SF1">
    <property type="entry name" value="D,D-DIPEPTIDE TRANSPORT SYSTEM PERMEASE PROTEIN DDPC-RELATED"/>
    <property type="match status" value="1"/>
</dbReference>
<dbReference type="SUPFAM" id="SSF161098">
    <property type="entry name" value="MetI-like"/>
    <property type="match status" value="1"/>
</dbReference>
<feature type="domain" description="ABC transmembrane type-1" evidence="8">
    <location>
        <begin position="68"/>
        <end position="257"/>
    </location>
</feature>